<protein>
    <submittedName>
        <fullName evidence="1">Uncharacterized protein</fullName>
    </submittedName>
</protein>
<reference evidence="1 2" key="1">
    <citation type="submission" date="2017-11" db="EMBL/GenBank/DDBJ databases">
        <title>Isolation and Characterization of Family Methanocellaceae Species from Potential Methane Hydrate Area Offshore Southwestern Taiwan.</title>
        <authorList>
            <person name="Zhang W.-L."/>
            <person name="Chen W.-C."/>
            <person name="Lai M.-C."/>
            <person name="Chen S.-C."/>
        </authorList>
    </citation>
    <scope>NUCLEOTIDE SEQUENCE [LARGE SCALE GENOMIC DNA]</scope>
    <source>
        <strain evidence="1 2">CWC-04</strain>
    </source>
</reference>
<evidence type="ECO:0000313" key="1">
    <source>
        <dbReference type="EMBL" id="MCD1295359.1"/>
    </source>
</evidence>
<keyword evidence="2" id="KW-1185">Reference proteome</keyword>
<comment type="caution">
    <text evidence="1">The sequence shown here is derived from an EMBL/GenBank/DDBJ whole genome shotgun (WGS) entry which is preliminary data.</text>
</comment>
<name>A0AAP2RDN7_9EURY</name>
<dbReference type="Proteomes" id="UP001320159">
    <property type="component" value="Unassembled WGS sequence"/>
</dbReference>
<organism evidence="1 2">
    <name type="scientific">Methanooceanicella nereidis</name>
    <dbReference type="NCBI Taxonomy" id="2052831"/>
    <lineage>
        <taxon>Archaea</taxon>
        <taxon>Methanobacteriati</taxon>
        <taxon>Methanobacteriota</taxon>
        <taxon>Stenosarchaea group</taxon>
        <taxon>Methanomicrobia</taxon>
        <taxon>Methanocellales</taxon>
        <taxon>Methanocellaceae</taxon>
        <taxon>Methanooceanicella</taxon>
    </lineage>
</organism>
<proteinExistence type="predicted"/>
<dbReference type="AlphaFoldDB" id="A0AAP2RDN7"/>
<dbReference type="EMBL" id="PGCK01000008">
    <property type="protein sequence ID" value="MCD1295359.1"/>
    <property type="molecule type" value="Genomic_DNA"/>
</dbReference>
<evidence type="ECO:0000313" key="2">
    <source>
        <dbReference type="Proteomes" id="UP001320159"/>
    </source>
</evidence>
<accession>A0AAP2RDN7</accession>
<sequence>MPPDGTEGGFDVGVDVGEAVALGVGVGVDVGTGVGVGVGGTGGAATASNDITLANNASTNTADTNLFKLFLLILEPPIAP</sequence>
<gene>
    <name evidence="1" type="ORF">CUJ83_10145</name>
</gene>